<dbReference type="InterPro" id="IPR002018">
    <property type="entry name" value="CarbesteraseB"/>
</dbReference>
<accession>A0A9Y2IEY2</accession>
<sequence length="451" mass="46441">MTDPVVTTPYGRVRGSVREGVARFLGIPYAAAPFGEARFRAPRPPEAWDGVRDALEFGPTAPSVPLPGSFLAEPVVEGPGCLNLNVWTPDPDAAGLPVLVWLHGGSNVTGSSAMPIYDGAAFARRGVVFVSVNFRLGAEGFALLPDAVANRALLDQVAALEWVRSGIAAFGGDPGAVTLFGTSAGAGATLAHVAMDRGLFRRAIVQSASARAALSASDALLVTGEIARAAGVEPTAAGFARVAPEKLAALSTAAVTDLTADLDPARWGATTVAAAQPFLPVVDADVLAEPPFDVVVRGGEVDLLIGTNADELLALAGASLPDGVSHSDVRELLGRLGLAVEATPEGTTPVELYADVLTDALFRRPVSEIARARPAFVYEFAWPSPLPGVGAAHGLELGFVFGNLGLSGLEGPTPPRELADRVQAAWVAFAATGDPGWPRHGEDGGVFVFRA</sequence>
<keyword evidence="6" id="KW-1185">Reference proteome</keyword>
<dbReference type="InterPro" id="IPR050309">
    <property type="entry name" value="Type-B_Carboxylest/Lipase"/>
</dbReference>
<dbReference type="PROSITE" id="PS00122">
    <property type="entry name" value="CARBOXYLESTERASE_B_1"/>
    <property type="match status" value="1"/>
</dbReference>
<dbReference type="KEGG" id="acab:QRX50_45325"/>
<dbReference type="Proteomes" id="UP001236014">
    <property type="component" value="Chromosome"/>
</dbReference>
<evidence type="ECO:0000259" key="4">
    <source>
        <dbReference type="Pfam" id="PF00135"/>
    </source>
</evidence>
<dbReference type="GO" id="GO:0016787">
    <property type="term" value="F:hydrolase activity"/>
    <property type="evidence" value="ECO:0007669"/>
    <property type="project" value="UniProtKB-KW"/>
</dbReference>
<gene>
    <name evidence="5" type="ORF">QRX50_45325</name>
</gene>
<keyword evidence="2 3" id="KW-0378">Hydrolase</keyword>
<dbReference type="EC" id="3.1.1.-" evidence="3"/>
<dbReference type="InterPro" id="IPR029058">
    <property type="entry name" value="AB_hydrolase_fold"/>
</dbReference>
<organism evidence="5 6">
    <name type="scientific">Amycolatopsis carbonis</name>
    <dbReference type="NCBI Taxonomy" id="715471"/>
    <lineage>
        <taxon>Bacteria</taxon>
        <taxon>Bacillati</taxon>
        <taxon>Actinomycetota</taxon>
        <taxon>Actinomycetes</taxon>
        <taxon>Pseudonocardiales</taxon>
        <taxon>Pseudonocardiaceae</taxon>
        <taxon>Amycolatopsis</taxon>
    </lineage>
</organism>
<dbReference type="SUPFAM" id="SSF53474">
    <property type="entry name" value="alpha/beta-Hydrolases"/>
    <property type="match status" value="1"/>
</dbReference>
<name>A0A9Y2IEY2_9PSEU</name>
<reference evidence="5 6" key="1">
    <citation type="submission" date="2023-06" db="EMBL/GenBank/DDBJ databases">
        <authorList>
            <person name="Oyuntsetseg B."/>
            <person name="Kim S.B."/>
        </authorList>
    </citation>
    <scope>NUCLEOTIDE SEQUENCE [LARGE SCALE GENOMIC DNA]</scope>
    <source>
        <strain evidence="5 6">2-15</strain>
    </source>
</reference>
<protein>
    <recommendedName>
        <fullName evidence="3">Carboxylic ester hydrolase</fullName>
        <ecNumber evidence="3">3.1.1.-</ecNumber>
    </recommendedName>
</protein>
<dbReference type="RefSeq" id="WP_285969212.1">
    <property type="nucleotide sequence ID" value="NZ_CP127294.1"/>
</dbReference>
<dbReference type="PANTHER" id="PTHR11559">
    <property type="entry name" value="CARBOXYLESTERASE"/>
    <property type="match status" value="1"/>
</dbReference>
<comment type="similarity">
    <text evidence="1 3">Belongs to the type-B carboxylesterase/lipase family.</text>
</comment>
<dbReference type="InterPro" id="IPR019826">
    <property type="entry name" value="Carboxylesterase_B_AS"/>
</dbReference>
<evidence type="ECO:0000313" key="6">
    <source>
        <dbReference type="Proteomes" id="UP001236014"/>
    </source>
</evidence>
<dbReference type="EMBL" id="CP127294">
    <property type="protein sequence ID" value="WIX78497.1"/>
    <property type="molecule type" value="Genomic_DNA"/>
</dbReference>
<evidence type="ECO:0000256" key="2">
    <source>
        <dbReference type="ARBA" id="ARBA00022801"/>
    </source>
</evidence>
<evidence type="ECO:0000256" key="3">
    <source>
        <dbReference type="RuleBase" id="RU361235"/>
    </source>
</evidence>
<dbReference type="Gene3D" id="3.40.50.1820">
    <property type="entry name" value="alpha/beta hydrolase"/>
    <property type="match status" value="1"/>
</dbReference>
<evidence type="ECO:0000313" key="5">
    <source>
        <dbReference type="EMBL" id="WIX78497.1"/>
    </source>
</evidence>
<dbReference type="AlphaFoldDB" id="A0A9Y2IEY2"/>
<dbReference type="Pfam" id="PF00135">
    <property type="entry name" value="COesterase"/>
    <property type="match status" value="1"/>
</dbReference>
<proteinExistence type="inferred from homology"/>
<feature type="domain" description="Carboxylesterase type B" evidence="4">
    <location>
        <begin position="3"/>
        <end position="435"/>
    </location>
</feature>
<evidence type="ECO:0000256" key="1">
    <source>
        <dbReference type="ARBA" id="ARBA00005964"/>
    </source>
</evidence>